<dbReference type="Proteomes" id="UP000182347">
    <property type="component" value="Unassembled WGS sequence"/>
</dbReference>
<dbReference type="GO" id="GO:0005886">
    <property type="term" value="C:plasma membrane"/>
    <property type="evidence" value="ECO:0007669"/>
    <property type="project" value="UniProtKB-SubCell"/>
</dbReference>
<feature type="domain" description="GGDEF" evidence="7">
    <location>
        <begin position="226"/>
        <end position="359"/>
    </location>
</feature>
<dbReference type="FunFam" id="3.30.70.270:FF:000001">
    <property type="entry name" value="Diguanylate cyclase domain protein"/>
    <property type="match status" value="1"/>
</dbReference>
<dbReference type="InterPro" id="IPR043128">
    <property type="entry name" value="Rev_trsase/Diguanyl_cyclase"/>
</dbReference>
<sequence>MIIMKELLSDLAILSSLLFFYTQVTSTSPLSRSSSRTRKIITGLFAGLLSNILMQYSMNIGNTIIDLRHIPILIMAYYGGLLPTLSAGLLIILGRFLFGFNTSSFAAIFLVTFISAASLLISSKQLSKKKKIFWMVTFSNLVFTVLVFYLLNDIKLLLHLIPIYWGVSYLAGFISFSIIEYLRRSQELFNQYKAESATDGLTGLNNFRKFDEVFNQLLFNQERTNEKISLLYIDIDYFKKINDTYGQAEGDIVLKELASILKSSTRSFDIVSWNGGEEFTAILRDCGLNQAIEISELIRKNVEDFTFILNSGAQINITVSIGIANIDETTKRAADLIDDADKALYQAKRNGRNRVYVSQ</sequence>
<dbReference type="AlphaFoldDB" id="A0A1G9S542"/>
<dbReference type="Pfam" id="PF07694">
    <property type="entry name" value="5TM-5TMR_LYT"/>
    <property type="match status" value="1"/>
</dbReference>
<dbReference type="GO" id="GO:1902201">
    <property type="term" value="P:negative regulation of bacterial-type flagellum-dependent cell motility"/>
    <property type="evidence" value="ECO:0007669"/>
    <property type="project" value="TreeGrafter"/>
</dbReference>
<evidence type="ECO:0000259" key="7">
    <source>
        <dbReference type="PROSITE" id="PS50887"/>
    </source>
</evidence>
<protein>
    <submittedName>
        <fullName evidence="8">Diguanylate cyclase</fullName>
    </submittedName>
</protein>
<dbReference type="SUPFAM" id="SSF55073">
    <property type="entry name" value="Nucleotide cyclase"/>
    <property type="match status" value="1"/>
</dbReference>
<feature type="transmembrane region" description="Helical" evidence="6">
    <location>
        <begin position="133"/>
        <end position="151"/>
    </location>
</feature>
<dbReference type="InterPro" id="IPR050469">
    <property type="entry name" value="Diguanylate_Cyclase"/>
</dbReference>
<dbReference type="Gene3D" id="3.30.70.270">
    <property type="match status" value="1"/>
</dbReference>
<feature type="transmembrane region" description="Helical" evidence="6">
    <location>
        <begin position="104"/>
        <end position="121"/>
    </location>
</feature>
<dbReference type="GO" id="GO:0000155">
    <property type="term" value="F:phosphorelay sensor kinase activity"/>
    <property type="evidence" value="ECO:0007669"/>
    <property type="project" value="InterPro"/>
</dbReference>
<dbReference type="Pfam" id="PF00990">
    <property type="entry name" value="GGDEF"/>
    <property type="match status" value="1"/>
</dbReference>
<evidence type="ECO:0000256" key="4">
    <source>
        <dbReference type="ARBA" id="ARBA00022989"/>
    </source>
</evidence>
<dbReference type="GO" id="GO:0052621">
    <property type="term" value="F:diguanylate cyclase activity"/>
    <property type="evidence" value="ECO:0007669"/>
    <property type="project" value="TreeGrafter"/>
</dbReference>
<dbReference type="InterPro" id="IPR029787">
    <property type="entry name" value="Nucleotide_cyclase"/>
</dbReference>
<evidence type="ECO:0000256" key="1">
    <source>
        <dbReference type="ARBA" id="ARBA00004651"/>
    </source>
</evidence>
<dbReference type="NCBIfam" id="TIGR00254">
    <property type="entry name" value="GGDEF"/>
    <property type="match status" value="1"/>
</dbReference>
<keyword evidence="9" id="KW-1185">Reference proteome</keyword>
<accession>A0A1G9S542</accession>
<dbReference type="CDD" id="cd01949">
    <property type="entry name" value="GGDEF"/>
    <property type="match status" value="1"/>
</dbReference>
<evidence type="ECO:0000313" key="8">
    <source>
        <dbReference type="EMBL" id="SDM30400.1"/>
    </source>
</evidence>
<dbReference type="InterPro" id="IPR000160">
    <property type="entry name" value="GGDEF_dom"/>
</dbReference>
<feature type="transmembrane region" description="Helical" evidence="6">
    <location>
        <begin position="163"/>
        <end position="182"/>
    </location>
</feature>
<evidence type="ECO:0000256" key="6">
    <source>
        <dbReference type="SAM" id="Phobius"/>
    </source>
</evidence>
<dbReference type="EMBL" id="FNHF01000002">
    <property type="protein sequence ID" value="SDM30400.1"/>
    <property type="molecule type" value="Genomic_DNA"/>
</dbReference>
<evidence type="ECO:0000256" key="5">
    <source>
        <dbReference type="ARBA" id="ARBA00023136"/>
    </source>
</evidence>
<evidence type="ECO:0000256" key="2">
    <source>
        <dbReference type="ARBA" id="ARBA00022475"/>
    </source>
</evidence>
<evidence type="ECO:0000313" key="9">
    <source>
        <dbReference type="Proteomes" id="UP000182347"/>
    </source>
</evidence>
<dbReference type="GO" id="GO:0071555">
    <property type="term" value="P:cell wall organization"/>
    <property type="evidence" value="ECO:0007669"/>
    <property type="project" value="InterPro"/>
</dbReference>
<feature type="transmembrane region" description="Helical" evidence="6">
    <location>
        <begin position="75"/>
        <end position="98"/>
    </location>
</feature>
<dbReference type="PROSITE" id="PS50887">
    <property type="entry name" value="GGDEF"/>
    <property type="match status" value="1"/>
</dbReference>
<keyword evidence="3 6" id="KW-0812">Transmembrane</keyword>
<dbReference type="InterPro" id="IPR011620">
    <property type="entry name" value="Sig_transdc_His_kinase_LytS_TM"/>
</dbReference>
<dbReference type="SMART" id="SM00267">
    <property type="entry name" value="GGDEF"/>
    <property type="match status" value="1"/>
</dbReference>
<name>A0A1G9S542_9BACI</name>
<reference evidence="9" key="1">
    <citation type="submission" date="2016-10" db="EMBL/GenBank/DDBJ databases">
        <authorList>
            <person name="Varghese N."/>
            <person name="Submissions S."/>
        </authorList>
    </citation>
    <scope>NUCLEOTIDE SEQUENCE [LARGE SCALE GENOMIC DNA]</scope>
    <source>
        <strain evidence="9">CGMCC 1.6199</strain>
    </source>
</reference>
<dbReference type="GO" id="GO:0043709">
    <property type="term" value="P:cell adhesion involved in single-species biofilm formation"/>
    <property type="evidence" value="ECO:0007669"/>
    <property type="project" value="TreeGrafter"/>
</dbReference>
<keyword evidence="4 6" id="KW-1133">Transmembrane helix</keyword>
<evidence type="ECO:0000256" key="3">
    <source>
        <dbReference type="ARBA" id="ARBA00022692"/>
    </source>
</evidence>
<keyword evidence="5 6" id="KW-0472">Membrane</keyword>
<dbReference type="STRING" id="482461.SAMN05216244_2278"/>
<feature type="transmembrane region" description="Helical" evidence="6">
    <location>
        <begin position="37"/>
        <end position="54"/>
    </location>
</feature>
<comment type="subcellular location">
    <subcellularLocation>
        <location evidence="1">Cell membrane</location>
        <topology evidence="1">Multi-pass membrane protein</topology>
    </subcellularLocation>
</comment>
<organism evidence="8 9">
    <name type="scientific">Sediminibacillus halophilus</name>
    <dbReference type="NCBI Taxonomy" id="482461"/>
    <lineage>
        <taxon>Bacteria</taxon>
        <taxon>Bacillati</taxon>
        <taxon>Bacillota</taxon>
        <taxon>Bacilli</taxon>
        <taxon>Bacillales</taxon>
        <taxon>Bacillaceae</taxon>
        <taxon>Sediminibacillus</taxon>
    </lineage>
</organism>
<proteinExistence type="predicted"/>
<dbReference type="PANTHER" id="PTHR45138">
    <property type="entry name" value="REGULATORY COMPONENTS OF SENSORY TRANSDUCTION SYSTEM"/>
    <property type="match status" value="1"/>
</dbReference>
<gene>
    <name evidence="8" type="ORF">SAMN05216244_2278</name>
</gene>
<keyword evidence="2" id="KW-1003">Cell membrane</keyword>
<dbReference type="PANTHER" id="PTHR45138:SF9">
    <property type="entry name" value="DIGUANYLATE CYCLASE DGCM-RELATED"/>
    <property type="match status" value="1"/>
</dbReference>
<dbReference type="Gene3D" id="1.10.1760.20">
    <property type="match status" value="1"/>
</dbReference>